<dbReference type="GO" id="GO:0016491">
    <property type="term" value="F:oxidoreductase activity"/>
    <property type="evidence" value="ECO:0007669"/>
    <property type="project" value="InterPro"/>
</dbReference>
<organism evidence="5 6">
    <name type="scientific">Paenibacillus durus</name>
    <name type="common">Paenibacillus azotofixans</name>
    <dbReference type="NCBI Taxonomy" id="44251"/>
    <lineage>
        <taxon>Bacteria</taxon>
        <taxon>Bacillati</taxon>
        <taxon>Bacillota</taxon>
        <taxon>Bacilli</taxon>
        <taxon>Bacillales</taxon>
        <taxon>Paenibacillaceae</taxon>
        <taxon>Paenibacillus</taxon>
    </lineage>
</organism>
<dbReference type="InterPro" id="IPR000510">
    <property type="entry name" value="Nase/OxRdtase_comp1"/>
</dbReference>
<dbReference type="PANTHER" id="PTHR33712:SF7">
    <property type="entry name" value="LIGHT-INDEPENDENT PROTOCHLOROPHYLLIDE REDUCTASE SUBUNIT B"/>
    <property type="match status" value="1"/>
</dbReference>
<accession>A0A089HP57</accession>
<dbReference type="Pfam" id="PF00148">
    <property type="entry name" value="Oxidored_nitro"/>
    <property type="match status" value="1"/>
</dbReference>
<proteinExistence type="inferred from homology"/>
<name>A0A089HP57_PAEDU</name>
<evidence type="ECO:0000313" key="5">
    <source>
        <dbReference type="EMBL" id="AIQ12500.1"/>
    </source>
</evidence>
<dbReference type="SUPFAM" id="SSF53807">
    <property type="entry name" value="Helical backbone' metal receptor"/>
    <property type="match status" value="1"/>
</dbReference>
<dbReference type="NCBIfam" id="TIGR01285">
    <property type="entry name" value="nifN"/>
    <property type="match status" value="1"/>
</dbReference>
<evidence type="ECO:0000259" key="4">
    <source>
        <dbReference type="Pfam" id="PF00148"/>
    </source>
</evidence>
<comment type="function">
    <text evidence="1">This protein may play a role in the biosynthesis of the prosthetic group of nitrogenase (FeMo cofactor).</text>
</comment>
<dbReference type="Gene3D" id="3.40.50.1980">
    <property type="entry name" value="Nitrogenase molybdenum iron protein domain"/>
    <property type="match status" value="3"/>
</dbReference>
<evidence type="ECO:0000256" key="2">
    <source>
        <dbReference type="ARBA" id="ARBA00005155"/>
    </source>
</evidence>
<reference evidence="5 6" key="1">
    <citation type="submission" date="2014-08" db="EMBL/GenBank/DDBJ databases">
        <title>Comparative genomics of the Paenibacillus odorifer group.</title>
        <authorList>
            <person name="den Bakker H.C."/>
            <person name="Tsai Y.-C."/>
            <person name="Martin N."/>
            <person name="Korlach J."/>
            <person name="Wiedmann M."/>
        </authorList>
    </citation>
    <scope>NUCLEOTIDE SEQUENCE [LARGE SCALE GENOMIC DNA]</scope>
    <source>
        <strain evidence="5 6">DSM 1735</strain>
    </source>
</reference>
<dbReference type="InterPro" id="IPR005975">
    <property type="entry name" value="Nase_Mo-Fe_CF"/>
</dbReference>
<evidence type="ECO:0000256" key="3">
    <source>
        <dbReference type="ARBA" id="ARBA00011002"/>
    </source>
</evidence>
<dbReference type="PANTHER" id="PTHR33712">
    <property type="entry name" value="LIGHT-INDEPENDENT PROTOCHLOROPHYLLIDE REDUCTASE SUBUNIT B"/>
    <property type="match status" value="1"/>
</dbReference>
<dbReference type="eggNOG" id="COG2710">
    <property type="taxonomic scope" value="Bacteria"/>
</dbReference>
<dbReference type="GO" id="GO:0065003">
    <property type="term" value="P:protein-containing complex assembly"/>
    <property type="evidence" value="ECO:0007669"/>
    <property type="project" value="InterPro"/>
</dbReference>
<dbReference type="UniPathway" id="UPA00782"/>
<dbReference type="STRING" id="44251.PDUR_11765"/>
<dbReference type="GO" id="GO:0009399">
    <property type="term" value="P:nitrogen fixation"/>
    <property type="evidence" value="ECO:0007669"/>
    <property type="project" value="InterPro"/>
</dbReference>
<comment type="similarity">
    <text evidence="3">Belongs to the NifD/NifK/NifE/NifN family.</text>
</comment>
<dbReference type="InterPro" id="IPR050152">
    <property type="entry name" value="ChlB/BchB/BchZ"/>
</dbReference>
<evidence type="ECO:0000313" key="6">
    <source>
        <dbReference type="Proteomes" id="UP000029409"/>
    </source>
</evidence>
<gene>
    <name evidence="5" type="ORF">PDUR_11765</name>
</gene>
<dbReference type="KEGG" id="pdu:PDUR_11765"/>
<dbReference type="AlphaFoldDB" id="A0A089HP57"/>
<evidence type="ECO:0000256" key="1">
    <source>
        <dbReference type="ARBA" id="ARBA00003171"/>
    </source>
</evidence>
<dbReference type="EMBL" id="CP009288">
    <property type="protein sequence ID" value="AIQ12500.1"/>
    <property type="molecule type" value="Genomic_DNA"/>
</dbReference>
<comment type="pathway">
    <text evidence="2">Cofactor biosynthesis; Fe-Mo cofactor biosynthesis.</text>
</comment>
<dbReference type="RefSeq" id="WP_042206349.1">
    <property type="nucleotide sequence ID" value="NZ_CP009288.1"/>
</dbReference>
<keyword evidence="6" id="KW-1185">Reference proteome</keyword>
<protein>
    <recommendedName>
        <fullName evidence="4">Nitrogenase/oxidoreductase component 1 domain-containing protein</fullName>
    </recommendedName>
</protein>
<dbReference type="Proteomes" id="UP000029409">
    <property type="component" value="Chromosome"/>
</dbReference>
<sequence length="440" mass="48468">MNTISEAAPRSLTINPFRISQTVGGVLALQGIYRSIPILHGVQGCVESIRTVLSHHYLEPISIDSIPMHEYNIIFGGRETIFEVIDLMVSKHEPDVIAVIGTSLTEVVGEDVLGAVHAYRRQCSDLLREKLLFGLSLPDYEGSIESGYAKATYEVVKEMVHLNRNASGERRKNRINLLPGSHLTPGDVMELKEIIASFDLEVIVLPDLSSSLSGHLMTGYTPLTRGGVPFDYMKEIVTSGYTVAVGSSMEAPAKLLKEACGIPYTIFHGITGLQETDDFFSLLQRYSRNQAQVKYRWERQFLLDCMLDTRSVFRGKSVIAALEPDHLISVYQWLGEMGIKSFQAAASTPSSALTRIKGQVLAGGDLEELEHRAQAGADLWISNSYGEQAARRNRTPFMPLGFPVINRFGAASAVSVGYRGTADRINAVGNVLINRESAYR</sequence>
<feature type="domain" description="Nitrogenase/oxidoreductase component 1" evidence="4">
    <location>
        <begin position="20"/>
        <end position="432"/>
    </location>
</feature>